<feature type="region of interest" description="Disordered" evidence="17">
    <location>
        <begin position="1"/>
        <end position="20"/>
    </location>
</feature>
<dbReference type="Proteomes" id="UP000319731">
    <property type="component" value="Unassembled WGS sequence"/>
</dbReference>
<evidence type="ECO:0000256" key="15">
    <source>
        <dbReference type="ARBA" id="ARBA00049244"/>
    </source>
</evidence>
<evidence type="ECO:0000256" key="5">
    <source>
        <dbReference type="ARBA" id="ARBA00022695"/>
    </source>
</evidence>
<evidence type="ECO:0000256" key="6">
    <source>
        <dbReference type="ARBA" id="ARBA00022705"/>
    </source>
</evidence>
<dbReference type="InterPro" id="IPR055191">
    <property type="entry name" value="POL2_thumb"/>
</dbReference>
<accession>A0A507C7T4</accession>
<evidence type="ECO:0000256" key="3">
    <source>
        <dbReference type="ARBA" id="ARBA00022485"/>
    </source>
</evidence>
<keyword evidence="5 16" id="KW-0548">Nucleotidyltransferase</keyword>
<dbReference type="SUPFAM" id="SSF53098">
    <property type="entry name" value="Ribonuclease H-like"/>
    <property type="match status" value="1"/>
</dbReference>
<dbReference type="Pfam" id="PF08490">
    <property type="entry name" value="DUF1744"/>
    <property type="match status" value="1"/>
</dbReference>
<dbReference type="Pfam" id="PF23250">
    <property type="entry name" value="zf_DPOE_2"/>
    <property type="match status" value="1"/>
</dbReference>
<evidence type="ECO:0000313" key="20">
    <source>
        <dbReference type="Proteomes" id="UP000319731"/>
    </source>
</evidence>
<dbReference type="PANTHER" id="PTHR10670:SF0">
    <property type="entry name" value="DNA POLYMERASE EPSILON CATALYTIC SUBUNIT A"/>
    <property type="match status" value="1"/>
</dbReference>
<dbReference type="SMART" id="SM01159">
    <property type="entry name" value="DUF1744"/>
    <property type="match status" value="1"/>
</dbReference>
<dbReference type="SMART" id="SM00486">
    <property type="entry name" value="POLBc"/>
    <property type="match status" value="1"/>
</dbReference>
<evidence type="ECO:0000256" key="13">
    <source>
        <dbReference type="ARBA" id="ARBA00023125"/>
    </source>
</evidence>
<keyword evidence="13 16" id="KW-0238">DNA-binding</keyword>
<dbReference type="GO" id="GO:0051539">
    <property type="term" value="F:4 iron, 4 sulfur cluster binding"/>
    <property type="evidence" value="ECO:0007669"/>
    <property type="project" value="UniProtKB-KW"/>
</dbReference>
<feature type="domain" description="DNA polymerase epsilon catalytic subunit A C-terminal" evidence="18">
    <location>
        <begin position="1535"/>
        <end position="1922"/>
    </location>
</feature>
<keyword evidence="8 16" id="KW-0863">Zinc-finger</keyword>
<dbReference type="GO" id="GO:0006272">
    <property type="term" value="P:leading strand elongation"/>
    <property type="evidence" value="ECO:0007669"/>
    <property type="project" value="TreeGrafter"/>
</dbReference>
<dbReference type="Pfam" id="PF22634">
    <property type="entry name" value="POL2_thumb"/>
    <property type="match status" value="1"/>
</dbReference>
<evidence type="ECO:0000256" key="7">
    <source>
        <dbReference type="ARBA" id="ARBA00022723"/>
    </source>
</evidence>
<dbReference type="PANTHER" id="PTHR10670">
    <property type="entry name" value="DNA POLYMERASE EPSILON CATALYTIC SUBUNIT A"/>
    <property type="match status" value="1"/>
</dbReference>
<gene>
    <name evidence="19" type="ORF">SmJEL517_g03239</name>
</gene>
<feature type="region of interest" description="Disordered" evidence="17">
    <location>
        <begin position="2138"/>
        <end position="2162"/>
    </location>
</feature>
<dbReference type="FunFam" id="3.30.420.10:FF:000010">
    <property type="entry name" value="DNA polymerase epsilon catalytic subunit"/>
    <property type="match status" value="1"/>
</dbReference>
<evidence type="ECO:0000256" key="16">
    <source>
        <dbReference type="RuleBase" id="RU365029"/>
    </source>
</evidence>
<keyword evidence="9 16" id="KW-0862">Zinc</keyword>
<dbReference type="InterPro" id="IPR013697">
    <property type="entry name" value="DNA_pol_e_suA_C"/>
</dbReference>
<dbReference type="InterPro" id="IPR006133">
    <property type="entry name" value="DNA-dir_DNA_pol_B_exonuc"/>
</dbReference>
<evidence type="ECO:0000256" key="10">
    <source>
        <dbReference type="ARBA" id="ARBA00022932"/>
    </source>
</evidence>
<feature type="region of interest" description="Disordered" evidence="17">
    <location>
        <begin position="1935"/>
        <end position="1995"/>
    </location>
</feature>
<keyword evidence="20" id="KW-1185">Reference proteome</keyword>
<proteinExistence type="inferred from homology"/>
<evidence type="ECO:0000256" key="4">
    <source>
        <dbReference type="ARBA" id="ARBA00022679"/>
    </source>
</evidence>
<dbReference type="InterPro" id="IPR012337">
    <property type="entry name" value="RNaseH-like_sf"/>
</dbReference>
<keyword evidence="14 16" id="KW-0539">Nucleus</keyword>
<dbReference type="Pfam" id="PF22912">
    <property type="entry name" value="zf-DPOE"/>
    <property type="match status" value="1"/>
</dbReference>
<name>A0A507C7T4_9FUNG</name>
<comment type="caution">
    <text evidence="19">The sequence shown here is derived from an EMBL/GenBank/DDBJ whole genome shotgun (WGS) entry which is preliminary data.</text>
</comment>
<protein>
    <recommendedName>
        <fullName evidence="16">DNA polymerase epsilon catalytic subunit</fullName>
        <ecNumber evidence="16">2.7.7.7</ecNumber>
    </recommendedName>
</protein>
<feature type="compositionally biased region" description="Low complexity" evidence="17">
    <location>
        <begin position="1959"/>
        <end position="1972"/>
    </location>
</feature>
<feature type="region of interest" description="Disordered" evidence="17">
    <location>
        <begin position="2018"/>
        <end position="2075"/>
    </location>
</feature>
<dbReference type="RefSeq" id="XP_031024898.1">
    <property type="nucleotide sequence ID" value="XM_031169167.1"/>
</dbReference>
<dbReference type="GO" id="GO:0000278">
    <property type="term" value="P:mitotic cell cycle"/>
    <property type="evidence" value="ECO:0007669"/>
    <property type="project" value="TreeGrafter"/>
</dbReference>
<dbReference type="EC" id="2.7.7.7" evidence="16"/>
<keyword evidence="4 16" id="KW-0808">Transferase</keyword>
<keyword evidence="11 16" id="KW-0408">Iron</keyword>
<dbReference type="InterPro" id="IPR054475">
    <property type="entry name" value="Znf-DPOE"/>
</dbReference>
<dbReference type="InterPro" id="IPR006172">
    <property type="entry name" value="DNA-dir_DNA_pol_B"/>
</dbReference>
<evidence type="ECO:0000256" key="12">
    <source>
        <dbReference type="ARBA" id="ARBA00023014"/>
    </source>
</evidence>
<organism evidence="19 20">
    <name type="scientific">Synchytrium microbalum</name>
    <dbReference type="NCBI Taxonomy" id="1806994"/>
    <lineage>
        <taxon>Eukaryota</taxon>
        <taxon>Fungi</taxon>
        <taxon>Fungi incertae sedis</taxon>
        <taxon>Chytridiomycota</taxon>
        <taxon>Chytridiomycota incertae sedis</taxon>
        <taxon>Chytridiomycetes</taxon>
        <taxon>Synchytriales</taxon>
        <taxon>Synchytriaceae</taxon>
        <taxon>Synchytrium</taxon>
    </lineage>
</organism>
<keyword evidence="10 16" id="KW-0239">DNA-directed DNA polymerase</keyword>
<dbReference type="InterPro" id="IPR029703">
    <property type="entry name" value="POL2"/>
</dbReference>
<dbReference type="InterPro" id="IPR043502">
    <property type="entry name" value="DNA/RNA_pol_sf"/>
</dbReference>
<dbReference type="GO" id="GO:0045004">
    <property type="term" value="P:DNA replication proofreading"/>
    <property type="evidence" value="ECO:0007669"/>
    <property type="project" value="TreeGrafter"/>
</dbReference>
<keyword evidence="7 16" id="KW-0479">Metal-binding</keyword>
<dbReference type="OrthoDB" id="10060449at2759"/>
<dbReference type="Gene3D" id="1.10.132.60">
    <property type="entry name" value="DNA polymerase family B, C-terminal domain"/>
    <property type="match status" value="1"/>
</dbReference>
<dbReference type="GO" id="GO:0006287">
    <property type="term" value="P:base-excision repair, gap-filling"/>
    <property type="evidence" value="ECO:0007669"/>
    <property type="project" value="TreeGrafter"/>
</dbReference>
<keyword evidence="12 16" id="KW-0411">Iron-sulfur</keyword>
<evidence type="ECO:0000256" key="1">
    <source>
        <dbReference type="ARBA" id="ARBA00004123"/>
    </source>
</evidence>
<keyword evidence="6 16" id="KW-0235">DNA replication</keyword>
<dbReference type="Gene3D" id="3.90.1600.10">
    <property type="entry name" value="Palm domain of DNA polymerase"/>
    <property type="match status" value="1"/>
</dbReference>
<feature type="compositionally biased region" description="Acidic residues" evidence="17">
    <location>
        <begin position="2028"/>
        <end position="2051"/>
    </location>
</feature>
<dbReference type="Gene3D" id="3.30.420.10">
    <property type="entry name" value="Ribonuclease H-like superfamily/Ribonuclease H"/>
    <property type="match status" value="1"/>
</dbReference>
<comment type="cofactor">
    <cofactor evidence="16">
        <name>[4Fe-4S] cluster</name>
        <dbReference type="ChEBI" id="CHEBI:49883"/>
    </cofactor>
</comment>
<dbReference type="GeneID" id="42004464"/>
<sequence length="2410" mass="276488">MSFKQIGNPQERGSFFKPNTALPTYKAPPIPVEGGYENEIAPIQEQYYQMEEMADRSQLMFEEIQLRDEMDERMGFYRYAEGPEKLGWLVNLHPTLVKDQESPTGKSAIDLYFLEEDGGSFKSTVLHEPYFFIKCKTDTEADVEDYLRRKFEGVLLRVERVEKEDLDLANHLLGHKSLYLKLTFWNTFNLMACRKHLMSAYERNKLNPETQESEDIFNDRPKNPIKSSHNTVDNIIDIREFDLPYYVRTAIDTDIRVGLWYTVRALAGTIFIEPRSDRVKRAEPVVLAFDIETSKQPLKFPDAQMDSIMMISYMVDGQGFLITNREIVSEDIEDFEYTPTPEYEGPFTIFNEPTERDVLTRFFEHIQQVKPHVFVTYNGDSFDWPFIKTRALIHGIDMKKEIGFDCDTPSPRNAQSQSDSQGQFQSHHASHMDCFLWVKRDSYLPQGSQGLKAVTTAKLGYNPMELDPEDMTRFASEHPQTLAQYSVSDAVATYYLYMKYVNPFIFSLCNLIPMNPDEVLRRGSGTLCETLLMVQAYKANVIMPNKHQDDFGKFHDGHLLESETYVGGHVEALEAGVFRSDLPTSFHLHAEAYDQLISELDQALQFTLRVEGKTNVEDVVNYEEVKQNILTQLIDLRSKPIRTEKPLIYHLDVAAMYPNIILTNRLQPDALVDESTCASCDFNEGPGSLCQRRMDWTWRGEFFPAKRGEYNMIVNQLQTEKIVTHPGQEARPFSELKVYEQNVAIKKRLTEYSKRVYKKGMEKETADKTSIVCQRENPFYVNTVRQFRDRRYEYKGLLKVWKKKLEDILQDGSLAAAEEAKKMIVVYDSLQTAHKCILNSFYGYVMRRGARWYSMEMAGIVCLTGARIIQLARSRIEKLGRPLELDTDGIWCMLPLSFPENFSFQLKNGKSHNISYPGVMLNHLVHDKFTNHQYQELVNNESLEYSIRSENSVFFEVDGPYRAMVLPASTEEDRLLKKRYAVFNDDGTLAELKGFEVKRRGELKLVKIFQSQIFAVFLRGTTLEECYQEVAQVADRWLDVLYSKGGDLDDEELFDLISENRSMSKSLREYGAQKSTSISTAKRLAEFLGQQMVKDKGLNISEIERLISSSFVDCKFVITSRPAGLPVSERAIPVAIFSAELSVKKHFLRKWLRDPNLKDFDFRGILDWNYYLERFGSVIQKIITIPAAMQHLPNPIPRVRHPDWLHKRVAARDDKVKQFRITEMFGKANTLEEAYGVDMEDMAAPSGNKVFNPVVHKYKSKQYDKDIPEDSNPQPPPNMGTDYVGWLKHQKRKWARQIKERAHERSLIERGLAQPRREQLINVEGYFRQRTDALLNARLQVLQIAETDLPGEFRMWVLVKGDLHSIRLTVPRVFYLNCRFDQPDIARPGVVVEKRVRTLPRSHVCHHLYEFTMAESFYQENMSTFANVFTHESVDSVYETQVPLLFRALIQVGCFTAVKKERIKSGRGLDDGFDVLTDLTQEKNDGYLDRSNLNFLYLYHANTGPRHVFGLFSTASNKATVVLVDPANNKDAIPNLARFYSETLANHTVSQDPQFLRHEGLDCTALVVSTEAQAKQQISAAISAYQDARRGATMVIVQSPKSLRQVTDGIPPISEFPNAIMQSHTRDHSIPPLDWQRPACRKMMGHLMNVDGWVADRTAICRFANVPFCNVEPDYSVFLTDLILARRLQRKDMILWVSLARKPDLGGREQDYNADELTESAVLEVNVPGAYDSVCVEVEVFHLAKNTLLQTVAMADGDLGFDSNIGTSVEEQLQNGLTRSITDESLLSGRVVEEVKGLVQEWSHRSKRGDRWAALVLDQLPRWLSNPEAKLYDPALQALIHGMMRKSYSSIVADFKRLGSRVVYASFEKLILATTKHKIPQARAYIDYTIGALSKSFQHLTLVPVQYYQSLMWMDLYNWAGAITAIRQDERSIEAGDHAPGNGLESGNNGADETCNEVSNGNGNNDINTGNDSDTRNDATDQDEADTRDDATETGNDAMAIARENPKEKSEMRKLFSFARDENMSESGSDDDDNEEVQEDEADDEPNFEEIPEPRQSSNKRKEKPATTNSQAPESALEIEARWNIQEYLPTALQEHFQRAIGHYVYASTQYRKGLYDADPLLGHRAAKRVKLDDDAKQPRVGGMVGLGQRPGQSSRLDDDEDENDDMARFLRNFISMTLKRELIQAVPELQREYHSARMSGDADLVASWEFPILPGSHIELKKPLLEFIKSVCAVLSLEPVIEREVRHLRRDLLTLVGEREFADSSNFINPCEAFRLPGVMCYYCCSTRNLDLTRDPDLLPIVADDGRITRDQWLCPHCRAEYDKASIEQQLVDIVQRRLTFWQLQDLKCTKCRQIKGSNMRRYCACSGEFVTVYSKEDFRRRMHVFSNIAKFHRMDFLDNVVTWCMSHV</sequence>
<dbReference type="FunFam" id="3.90.1600.10:FF:000006">
    <property type="entry name" value="DNA polymerase epsilon catalytic subunit"/>
    <property type="match status" value="1"/>
</dbReference>
<dbReference type="GO" id="GO:0008310">
    <property type="term" value="F:single-stranded DNA 3'-5' DNA exonuclease activity"/>
    <property type="evidence" value="ECO:0007669"/>
    <property type="project" value="TreeGrafter"/>
</dbReference>
<dbReference type="GO" id="GO:0008622">
    <property type="term" value="C:epsilon DNA polymerase complex"/>
    <property type="evidence" value="ECO:0007669"/>
    <property type="project" value="InterPro"/>
</dbReference>
<keyword evidence="3 16" id="KW-0004">4Fe-4S</keyword>
<evidence type="ECO:0000256" key="8">
    <source>
        <dbReference type="ARBA" id="ARBA00022771"/>
    </source>
</evidence>
<evidence type="ECO:0000256" key="11">
    <source>
        <dbReference type="ARBA" id="ARBA00023004"/>
    </source>
</evidence>
<comment type="catalytic activity">
    <reaction evidence="15 16">
        <text>DNA(n) + a 2'-deoxyribonucleoside 5'-triphosphate = DNA(n+1) + diphosphate</text>
        <dbReference type="Rhea" id="RHEA:22508"/>
        <dbReference type="Rhea" id="RHEA-COMP:17339"/>
        <dbReference type="Rhea" id="RHEA-COMP:17340"/>
        <dbReference type="ChEBI" id="CHEBI:33019"/>
        <dbReference type="ChEBI" id="CHEBI:61560"/>
        <dbReference type="ChEBI" id="CHEBI:173112"/>
        <dbReference type="EC" id="2.7.7.7"/>
    </reaction>
</comment>
<evidence type="ECO:0000259" key="18">
    <source>
        <dbReference type="SMART" id="SM01159"/>
    </source>
</evidence>
<dbReference type="Gene3D" id="3.30.342.10">
    <property type="entry name" value="DNA Polymerase, chain B, domain 1"/>
    <property type="match status" value="1"/>
</dbReference>
<dbReference type="EMBL" id="QEAO01000016">
    <property type="protein sequence ID" value="TPX34056.1"/>
    <property type="molecule type" value="Genomic_DNA"/>
</dbReference>
<dbReference type="GO" id="GO:0008270">
    <property type="term" value="F:zinc ion binding"/>
    <property type="evidence" value="ECO:0007669"/>
    <property type="project" value="UniProtKB-KW"/>
</dbReference>
<dbReference type="SUPFAM" id="SSF56672">
    <property type="entry name" value="DNA/RNA polymerases"/>
    <property type="match status" value="1"/>
</dbReference>
<evidence type="ECO:0000256" key="2">
    <source>
        <dbReference type="ARBA" id="ARBA00005755"/>
    </source>
</evidence>
<dbReference type="STRING" id="1806994.A0A507C7T4"/>
<dbReference type="InterPro" id="IPR042087">
    <property type="entry name" value="DNA_pol_B_thumb"/>
</dbReference>
<comment type="subcellular location">
    <subcellularLocation>
        <location evidence="1 16">Nucleus</location>
    </subcellularLocation>
</comment>
<comment type="function">
    <text evidence="16">DNA polymerase II participates in chromosomal DNA replication.</text>
</comment>
<dbReference type="CDD" id="cd05535">
    <property type="entry name" value="POLBc_epsilon"/>
    <property type="match status" value="1"/>
</dbReference>
<evidence type="ECO:0000313" key="19">
    <source>
        <dbReference type="EMBL" id="TPX34056.1"/>
    </source>
</evidence>
<dbReference type="GO" id="GO:0006297">
    <property type="term" value="P:nucleotide-excision repair, DNA gap filling"/>
    <property type="evidence" value="ECO:0007669"/>
    <property type="project" value="TreeGrafter"/>
</dbReference>
<reference evidence="19 20" key="1">
    <citation type="journal article" date="2019" name="Sci. Rep.">
        <title>Comparative genomics of chytrid fungi reveal insights into the obligate biotrophic and pathogenic lifestyle of Synchytrium endobioticum.</title>
        <authorList>
            <person name="van de Vossenberg B.T.L.H."/>
            <person name="Warris S."/>
            <person name="Nguyen H.D.T."/>
            <person name="van Gent-Pelzer M.P.E."/>
            <person name="Joly D.L."/>
            <person name="van de Geest H.C."/>
            <person name="Bonants P.J.M."/>
            <person name="Smith D.S."/>
            <person name="Levesque C.A."/>
            <person name="van der Lee T.A.J."/>
        </authorList>
    </citation>
    <scope>NUCLEOTIDE SEQUENCE [LARGE SCALE GENOMIC DNA]</scope>
    <source>
        <strain evidence="19 20">JEL517</strain>
    </source>
</reference>
<evidence type="ECO:0000256" key="17">
    <source>
        <dbReference type="SAM" id="MobiDB-lite"/>
    </source>
</evidence>
<dbReference type="FunFam" id="1.10.132.60:FF:000002">
    <property type="entry name" value="DNA polymerase epsilon catalytic subunit"/>
    <property type="match status" value="1"/>
</dbReference>
<dbReference type="GO" id="GO:0003677">
    <property type="term" value="F:DNA binding"/>
    <property type="evidence" value="ECO:0007669"/>
    <property type="project" value="UniProtKB-KW"/>
</dbReference>
<dbReference type="Pfam" id="PF03104">
    <property type="entry name" value="DNA_pol_B_exo1"/>
    <property type="match status" value="1"/>
</dbReference>
<evidence type="ECO:0000256" key="9">
    <source>
        <dbReference type="ARBA" id="ARBA00022833"/>
    </source>
</evidence>
<dbReference type="InterPro" id="IPR036397">
    <property type="entry name" value="RNaseH_sf"/>
</dbReference>
<dbReference type="InterPro" id="IPR023211">
    <property type="entry name" value="DNA_pol_palm_dom_sf"/>
</dbReference>
<comment type="similarity">
    <text evidence="2 16">Belongs to the DNA polymerase type-B family.</text>
</comment>
<dbReference type="GO" id="GO:0003887">
    <property type="term" value="F:DNA-directed DNA polymerase activity"/>
    <property type="evidence" value="ECO:0007669"/>
    <property type="project" value="UniProtKB-KW"/>
</dbReference>
<dbReference type="GO" id="GO:0000166">
    <property type="term" value="F:nucleotide binding"/>
    <property type="evidence" value="ECO:0007669"/>
    <property type="project" value="InterPro"/>
</dbReference>
<evidence type="ECO:0000256" key="14">
    <source>
        <dbReference type="ARBA" id="ARBA00023242"/>
    </source>
</evidence>
<dbReference type="CDD" id="cd05779">
    <property type="entry name" value="DNA_polB_epsilon_exo"/>
    <property type="match status" value="1"/>
</dbReference>